<dbReference type="OrthoDB" id="3122711at2759"/>
<accession>A0A4S8M464</accession>
<keyword evidence="2" id="KW-0812">Transmembrane</keyword>
<sequence>MASSSLPPGAAPPTVLTPPSPTLPASTRPTPVHQGASQVTTLTYQSERDNDSPPGTPSQRLLDVPQQDSSRPQSPHVQYATYPDEKRQGFLQAAVMETGTQNVSAEANLETRVRVKPYVPHPLRPWFWIPFVCILVLGAIGLEVALHFSNKNNGWNTASAFSTDQRVLHYVYALFYASRTACMLRETGCTGTHLSIFGIYYDNPVSIQTALVSSSCAKLHLYRSSSISLAPLDVSLGTNPSLSFLFPGPTHTTHLTLPAFL</sequence>
<evidence type="ECO:0000256" key="2">
    <source>
        <dbReference type="SAM" id="Phobius"/>
    </source>
</evidence>
<gene>
    <name evidence="3" type="ORF">K435DRAFT_797269</name>
</gene>
<dbReference type="EMBL" id="ML179175">
    <property type="protein sequence ID" value="THU96518.1"/>
    <property type="molecule type" value="Genomic_DNA"/>
</dbReference>
<feature type="region of interest" description="Disordered" evidence="1">
    <location>
        <begin position="1"/>
        <end position="77"/>
    </location>
</feature>
<evidence type="ECO:0000256" key="1">
    <source>
        <dbReference type="SAM" id="MobiDB-lite"/>
    </source>
</evidence>
<name>A0A4S8M464_DENBC</name>
<organism evidence="3 4">
    <name type="scientific">Dendrothele bispora (strain CBS 962.96)</name>
    <dbReference type="NCBI Taxonomy" id="1314807"/>
    <lineage>
        <taxon>Eukaryota</taxon>
        <taxon>Fungi</taxon>
        <taxon>Dikarya</taxon>
        <taxon>Basidiomycota</taxon>
        <taxon>Agaricomycotina</taxon>
        <taxon>Agaricomycetes</taxon>
        <taxon>Agaricomycetidae</taxon>
        <taxon>Agaricales</taxon>
        <taxon>Agaricales incertae sedis</taxon>
        <taxon>Dendrothele</taxon>
    </lineage>
</organism>
<keyword evidence="2" id="KW-0472">Membrane</keyword>
<evidence type="ECO:0000313" key="3">
    <source>
        <dbReference type="EMBL" id="THU96518.1"/>
    </source>
</evidence>
<evidence type="ECO:0000313" key="4">
    <source>
        <dbReference type="Proteomes" id="UP000297245"/>
    </source>
</evidence>
<protein>
    <submittedName>
        <fullName evidence="3">Uncharacterized protein</fullName>
    </submittedName>
</protein>
<proteinExistence type="predicted"/>
<dbReference type="AlphaFoldDB" id="A0A4S8M464"/>
<dbReference type="Proteomes" id="UP000297245">
    <property type="component" value="Unassembled WGS sequence"/>
</dbReference>
<feature type="compositionally biased region" description="Polar residues" evidence="1">
    <location>
        <begin position="35"/>
        <end position="45"/>
    </location>
</feature>
<feature type="compositionally biased region" description="Pro residues" evidence="1">
    <location>
        <begin position="9"/>
        <end position="22"/>
    </location>
</feature>
<reference evidence="3 4" key="1">
    <citation type="journal article" date="2019" name="Nat. Ecol. Evol.">
        <title>Megaphylogeny resolves global patterns of mushroom evolution.</title>
        <authorList>
            <person name="Varga T."/>
            <person name="Krizsan K."/>
            <person name="Foldi C."/>
            <person name="Dima B."/>
            <person name="Sanchez-Garcia M."/>
            <person name="Sanchez-Ramirez S."/>
            <person name="Szollosi G.J."/>
            <person name="Szarkandi J.G."/>
            <person name="Papp V."/>
            <person name="Albert L."/>
            <person name="Andreopoulos W."/>
            <person name="Angelini C."/>
            <person name="Antonin V."/>
            <person name="Barry K.W."/>
            <person name="Bougher N.L."/>
            <person name="Buchanan P."/>
            <person name="Buyck B."/>
            <person name="Bense V."/>
            <person name="Catcheside P."/>
            <person name="Chovatia M."/>
            <person name="Cooper J."/>
            <person name="Damon W."/>
            <person name="Desjardin D."/>
            <person name="Finy P."/>
            <person name="Geml J."/>
            <person name="Haridas S."/>
            <person name="Hughes K."/>
            <person name="Justo A."/>
            <person name="Karasinski D."/>
            <person name="Kautmanova I."/>
            <person name="Kiss B."/>
            <person name="Kocsube S."/>
            <person name="Kotiranta H."/>
            <person name="LaButti K.M."/>
            <person name="Lechner B.E."/>
            <person name="Liimatainen K."/>
            <person name="Lipzen A."/>
            <person name="Lukacs Z."/>
            <person name="Mihaltcheva S."/>
            <person name="Morgado L.N."/>
            <person name="Niskanen T."/>
            <person name="Noordeloos M.E."/>
            <person name="Ohm R.A."/>
            <person name="Ortiz-Santana B."/>
            <person name="Ovrebo C."/>
            <person name="Racz N."/>
            <person name="Riley R."/>
            <person name="Savchenko A."/>
            <person name="Shiryaev A."/>
            <person name="Soop K."/>
            <person name="Spirin V."/>
            <person name="Szebenyi C."/>
            <person name="Tomsovsky M."/>
            <person name="Tulloss R.E."/>
            <person name="Uehling J."/>
            <person name="Grigoriev I.V."/>
            <person name="Vagvolgyi C."/>
            <person name="Papp T."/>
            <person name="Martin F.M."/>
            <person name="Miettinen O."/>
            <person name="Hibbett D.S."/>
            <person name="Nagy L.G."/>
        </authorList>
    </citation>
    <scope>NUCLEOTIDE SEQUENCE [LARGE SCALE GENOMIC DNA]</scope>
    <source>
        <strain evidence="3 4">CBS 962.96</strain>
    </source>
</reference>
<feature type="compositionally biased region" description="Polar residues" evidence="1">
    <location>
        <begin position="66"/>
        <end position="76"/>
    </location>
</feature>
<feature type="transmembrane region" description="Helical" evidence="2">
    <location>
        <begin position="126"/>
        <end position="146"/>
    </location>
</feature>
<keyword evidence="4" id="KW-1185">Reference proteome</keyword>
<keyword evidence="2" id="KW-1133">Transmembrane helix</keyword>